<dbReference type="Gene3D" id="1.10.220.160">
    <property type="match status" value="1"/>
</dbReference>
<dbReference type="InterPro" id="IPR046341">
    <property type="entry name" value="SET_dom_sf"/>
</dbReference>
<evidence type="ECO:0000259" key="1">
    <source>
        <dbReference type="PROSITE" id="PS51704"/>
    </source>
</evidence>
<organism evidence="2 3">
    <name type="scientific">Danaus chrysippus</name>
    <name type="common">African queen</name>
    <dbReference type="NCBI Taxonomy" id="151541"/>
    <lineage>
        <taxon>Eukaryota</taxon>
        <taxon>Metazoa</taxon>
        <taxon>Ecdysozoa</taxon>
        <taxon>Arthropoda</taxon>
        <taxon>Hexapoda</taxon>
        <taxon>Insecta</taxon>
        <taxon>Pterygota</taxon>
        <taxon>Neoptera</taxon>
        <taxon>Endopterygota</taxon>
        <taxon>Lepidoptera</taxon>
        <taxon>Glossata</taxon>
        <taxon>Ditrysia</taxon>
        <taxon>Papilionoidea</taxon>
        <taxon>Nymphalidae</taxon>
        <taxon>Danainae</taxon>
        <taxon>Danaini</taxon>
        <taxon>Danaina</taxon>
        <taxon>Danaus</taxon>
        <taxon>Anosia</taxon>
    </lineage>
</organism>
<dbReference type="EMBL" id="CAKASE010000051">
    <property type="protein sequence ID" value="CAG9564549.1"/>
    <property type="molecule type" value="Genomic_DNA"/>
</dbReference>
<dbReference type="OrthoDB" id="265717at2759"/>
<reference evidence="2" key="1">
    <citation type="submission" date="2021-09" db="EMBL/GenBank/DDBJ databases">
        <authorList>
            <person name="Martin H S."/>
        </authorList>
    </citation>
    <scope>NUCLEOTIDE SEQUENCE</scope>
</reference>
<dbReference type="Proteomes" id="UP000789524">
    <property type="component" value="Unassembled WGS sequence"/>
</dbReference>
<name>A0A8J2W251_9NEOP</name>
<gene>
    <name evidence="2" type="ORF">DCHRY22_LOCUS5530</name>
</gene>
<keyword evidence="3" id="KW-1185">Reference proteome</keyword>
<dbReference type="CDD" id="cd20071">
    <property type="entry name" value="SET_SMYD"/>
    <property type="match status" value="1"/>
</dbReference>
<dbReference type="AlphaFoldDB" id="A0A8J2W251"/>
<dbReference type="GO" id="GO:0008081">
    <property type="term" value="F:phosphoric diester hydrolase activity"/>
    <property type="evidence" value="ECO:0007669"/>
    <property type="project" value="InterPro"/>
</dbReference>
<dbReference type="GO" id="GO:0006629">
    <property type="term" value="P:lipid metabolic process"/>
    <property type="evidence" value="ECO:0007669"/>
    <property type="project" value="InterPro"/>
</dbReference>
<comment type="caution">
    <text evidence="2">The sequence shown here is derived from an EMBL/GenBank/DDBJ whole genome shotgun (WGS) entry which is preliminary data.</text>
</comment>
<feature type="domain" description="GP-PDE" evidence="1">
    <location>
        <begin position="1"/>
        <end position="43"/>
    </location>
</feature>
<dbReference type="PROSITE" id="PS51704">
    <property type="entry name" value="GP_PDE"/>
    <property type="match status" value="1"/>
</dbReference>
<dbReference type="SUPFAM" id="SSF82199">
    <property type="entry name" value="SET domain"/>
    <property type="match status" value="1"/>
</dbReference>
<dbReference type="InterPro" id="IPR030395">
    <property type="entry name" value="GP_PDE_dom"/>
</dbReference>
<dbReference type="Gene3D" id="6.10.140.2220">
    <property type="match status" value="1"/>
</dbReference>
<dbReference type="InterPro" id="IPR053010">
    <property type="entry name" value="SET_SmydA-8"/>
</dbReference>
<protein>
    <submittedName>
        <fullName evidence="2">(African queen) hypothetical protein</fullName>
    </submittedName>
</protein>
<dbReference type="PANTHER" id="PTHR46455">
    <property type="entry name" value="SET AND MYND DOMAIN CONTAINING, ARTHROPOD-SPECIFIC, MEMBER 4, ISOFORM A"/>
    <property type="match status" value="1"/>
</dbReference>
<accession>A0A8J2W251</accession>
<evidence type="ECO:0000313" key="3">
    <source>
        <dbReference type="Proteomes" id="UP000789524"/>
    </source>
</evidence>
<dbReference type="Gene3D" id="2.170.270.10">
    <property type="entry name" value="SET domain"/>
    <property type="match status" value="1"/>
</dbReference>
<dbReference type="PANTHER" id="PTHR46455:SF7">
    <property type="entry name" value="RE12806P"/>
    <property type="match status" value="1"/>
</dbReference>
<evidence type="ECO:0000313" key="2">
    <source>
        <dbReference type="EMBL" id="CAG9564549.1"/>
    </source>
</evidence>
<proteinExistence type="predicted"/>
<sequence length="492" mass="56090">MADICRYDVKRNEKYGRYLVSNAELGCGDLIFTDYPFAVGPKPGKYTPPLCLSCYCPIESTYCSRCSWPICSPECELSPNHQPECSIFSKSKIKFQPVEDWTVSAPQLDCITPLRLLVAKEQEPERWSKEVQAMETHAEQRRKRSTWKADQINIVNYLVDHCKLNNRFSKELVEQVCGILEVNAVEIPSRGGFSIRAVYPRLAIAAHSCVPNIVHSILQPDYRVEVRAAVPFQKGQTLHLSYTHVLSPTINRREHLRESKFFECDCPRCTDPTELGTHLSTFKCSKCEKGIVLSKNPLDNEASWNCSDKNCDFRLPSAAMHKLLSDLQEELDTLDSLDTGSEAVEQREAFINKYQLILHPRHSFLMCVKHALVQLYSRIEDRGIEDHVMLERKVELCKQVLQTLDVITPGESRMRGMLLYDLHSPLMNLARSDFRTGVITKEKLKDTLKESLQCLTDAARILCREDDQSPEGITGKIAFQSMEQLKDSIAIL</sequence>